<comment type="caution">
    <text evidence="2">The sequence shown here is derived from an EMBL/GenBank/DDBJ whole genome shotgun (WGS) entry which is preliminary data.</text>
</comment>
<dbReference type="Gene3D" id="3.40.50.300">
    <property type="entry name" value="P-loop containing nucleotide triphosphate hydrolases"/>
    <property type="match status" value="1"/>
</dbReference>
<protein>
    <submittedName>
        <fullName evidence="2">ParA family protein</fullName>
    </submittedName>
</protein>
<accession>A0AA91A258</accession>
<evidence type="ECO:0000259" key="1">
    <source>
        <dbReference type="Pfam" id="PF13614"/>
    </source>
</evidence>
<evidence type="ECO:0000313" key="2">
    <source>
        <dbReference type="EMBL" id="MQO08423.1"/>
    </source>
</evidence>
<sequence>MNTIAVFNNKGGVGKTTLLCNIAAYYSFVLHKKVLVIDADPQCNATTYLLDDQKIEEVYSNQTVKTLYDYIEPYQSSEGLIDLPIQSSVGFGVDLVLGDTRLALMEDFLSGEWSDTSNAIQRSIKTVCFLKYMYLGLKDKYDFVFIDVGPSLGVLNRLVLLFTDGFIMPTSSDIFCLRAVDNISKAIEQWIQSFKKLQKKYDDNKGHYYQLDNRDVEVNPMFLGYVNQQYTSRTRGGTRQAVKAYDEIISQMPKLVNEKMSKYYPHNIDKGHLKIGEIPNFNSLIPMSQSAHKPVFQLSSHDGVLGAHFAKVDEYQEVMKGIVSNINRNLEEYGLA</sequence>
<dbReference type="AlphaFoldDB" id="A0AA91A258"/>
<organism evidence="2 3">
    <name type="scientific">Segatella copri</name>
    <dbReference type="NCBI Taxonomy" id="165179"/>
    <lineage>
        <taxon>Bacteria</taxon>
        <taxon>Pseudomonadati</taxon>
        <taxon>Bacteroidota</taxon>
        <taxon>Bacteroidia</taxon>
        <taxon>Bacteroidales</taxon>
        <taxon>Prevotellaceae</taxon>
        <taxon>Segatella</taxon>
    </lineage>
</organism>
<feature type="domain" description="AAA" evidence="1">
    <location>
        <begin position="1"/>
        <end position="195"/>
    </location>
</feature>
<gene>
    <name evidence="2" type="ORF">F7D57_01525</name>
</gene>
<dbReference type="Pfam" id="PF13614">
    <property type="entry name" value="AAA_31"/>
    <property type="match status" value="1"/>
</dbReference>
<dbReference type="InterPro" id="IPR027417">
    <property type="entry name" value="P-loop_NTPase"/>
</dbReference>
<dbReference type="InterPro" id="IPR050678">
    <property type="entry name" value="DNA_Partitioning_ATPase"/>
</dbReference>
<dbReference type="CDD" id="cd02042">
    <property type="entry name" value="ParAB_family"/>
    <property type="match status" value="1"/>
</dbReference>
<evidence type="ECO:0000313" key="3">
    <source>
        <dbReference type="Proteomes" id="UP000405805"/>
    </source>
</evidence>
<dbReference type="EMBL" id="VZBP01000025">
    <property type="protein sequence ID" value="MQO08423.1"/>
    <property type="molecule type" value="Genomic_DNA"/>
</dbReference>
<proteinExistence type="predicted"/>
<dbReference type="RefSeq" id="WP_153096006.1">
    <property type="nucleotide sequence ID" value="NZ_VZBP01000025.1"/>
</dbReference>
<dbReference type="PANTHER" id="PTHR13696:SF52">
    <property type="entry name" value="PARA FAMILY PROTEIN CT_582"/>
    <property type="match status" value="1"/>
</dbReference>
<dbReference type="Proteomes" id="UP000405805">
    <property type="component" value="Unassembled WGS sequence"/>
</dbReference>
<name>A0AA91A258_9BACT</name>
<reference evidence="3" key="1">
    <citation type="submission" date="2019-09" db="EMBL/GenBank/DDBJ databases">
        <title>Distinct polysaccharide growth profiles of human intestinal Prevotella copri isolates.</title>
        <authorList>
            <person name="Fehlner-Peach H."/>
            <person name="Magnabosco C."/>
            <person name="Raghavan V."/>
            <person name="Scher J.U."/>
            <person name="Tett A."/>
            <person name="Cox L.M."/>
            <person name="Gottsegen C."/>
            <person name="Watters A."/>
            <person name="Wiltshire- Gordon J.D."/>
            <person name="Segata N."/>
            <person name="Bonneau R."/>
            <person name="Littman D.R."/>
        </authorList>
    </citation>
    <scope>NUCLEOTIDE SEQUENCE [LARGE SCALE GENOMIC DNA]</scope>
    <source>
        <strain evidence="3">iA624</strain>
    </source>
</reference>
<dbReference type="SUPFAM" id="SSF52540">
    <property type="entry name" value="P-loop containing nucleoside triphosphate hydrolases"/>
    <property type="match status" value="1"/>
</dbReference>
<dbReference type="PANTHER" id="PTHR13696">
    <property type="entry name" value="P-LOOP CONTAINING NUCLEOSIDE TRIPHOSPHATE HYDROLASE"/>
    <property type="match status" value="1"/>
</dbReference>
<dbReference type="InterPro" id="IPR025669">
    <property type="entry name" value="AAA_dom"/>
</dbReference>